<comment type="subcellular location">
    <subcellularLocation>
        <location evidence="1">Cell membrane</location>
        <topology evidence="1">Multi-pass membrane protein</topology>
    </subcellularLocation>
</comment>
<dbReference type="Pfam" id="PF00005">
    <property type="entry name" value="ABC_tran"/>
    <property type="match status" value="1"/>
</dbReference>
<dbReference type="InterPro" id="IPR003439">
    <property type="entry name" value="ABC_transporter-like_ATP-bd"/>
</dbReference>
<dbReference type="InterPro" id="IPR011527">
    <property type="entry name" value="ABC1_TM_dom"/>
</dbReference>
<dbReference type="Proteomes" id="UP000805614">
    <property type="component" value="Unassembled WGS sequence"/>
</dbReference>
<dbReference type="SUPFAM" id="SSF52540">
    <property type="entry name" value="P-loop containing nucleoside triphosphate hydrolases"/>
    <property type="match status" value="1"/>
</dbReference>
<evidence type="ECO:0000256" key="7">
    <source>
        <dbReference type="SAM" id="MobiDB-lite"/>
    </source>
</evidence>
<feature type="transmembrane region" description="Helical" evidence="8">
    <location>
        <begin position="287"/>
        <end position="317"/>
    </location>
</feature>
<keyword evidence="12" id="KW-1185">Reference proteome</keyword>
<gene>
    <name evidence="11" type="primary">cydC</name>
    <name evidence="11" type="ORF">HKK74_23065</name>
</gene>
<dbReference type="PROSITE" id="PS00211">
    <property type="entry name" value="ABC_TRANSPORTER_1"/>
    <property type="match status" value="1"/>
</dbReference>
<evidence type="ECO:0000256" key="5">
    <source>
        <dbReference type="ARBA" id="ARBA00022989"/>
    </source>
</evidence>
<feature type="transmembrane region" description="Helical" evidence="8">
    <location>
        <begin position="45"/>
        <end position="65"/>
    </location>
</feature>
<dbReference type="SMART" id="SM00382">
    <property type="entry name" value="AAA"/>
    <property type="match status" value="1"/>
</dbReference>
<feature type="transmembrane region" description="Helical" evidence="8">
    <location>
        <begin position="155"/>
        <end position="177"/>
    </location>
</feature>
<evidence type="ECO:0000256" key="6">
    <source>
        <dbReference type="ARBA" id="ARBA00023136"/>
    </source>
</evidence>
<sequence>MTASRSGALMTALAVIAGSAAQLCGLGLTASAAWLIARAAEQPPLSALGLAIVGVRAFATARGLFAYLERLAGHDAALGRIAGLRVLLFRALAQGPISTGPAAAGPAAAGPAAAGPAAAGAGPAGAEPPTRPRDGEALTHMVADLDAAQDMRLRCLLPAVVSAFMGIAATVFCTLLHPAAGAMLAGGALLIGAVIPMMSAVAARRLGARVSAARADLALRVLDLSDGHADLMAFGALDRAVAAAEHQVHRLARLERVSGGVSAVAVAAGMAVQGLTAIGVASVSATAGPVLCAVLVLTTLVALEAMLPISAAAQLYIELRPALARVRSVLSAPSPGLPAAQMSASTVPGRIALRGVSVCYGKAEALDEVDLDLAPDRSVAILGQSGAGKSTLLAVIAGLVPPTKGVASLRPARGMYQDAHLFNTTVRANLLMAKPQAEDAELHRVLEQVRLNEWLGGLPGGLDCPVGEGGRDMSGGQRQRLLLARALLADPEVLLLDEPTEALDAETGRAVLADVLRARHGRSTVVVTHREDALDLFDDIVIMARGRVQLHDCGESRQLSGPVLPST</sequence>
<dbReference type="Gene3D" id="1.20.1560.10">
    <property type="entry name" value="ABC transporter type 1, transmembrane domain"/>
    <property type="match status" value="1"/>
</dbReference>
<dbReference type="PANTHER" id="PTHR24221">
    <property type="entry name" value="ATP-BINDING CASSETTE SUB-FAMILY B"/>
    <property type="match status" value="1"/>
</dbReference>
<dbReference type="PANTHER" id="PTHR24221:SF654">
    <property type="entry name" value="ATP-BINDING CASSETTE SUB-FAMILY B MEMBER 6"/>
    <property type="match status" value="1"/>
</dbReference>
<proteinExistence type="predicted"/>
<dbReference type="InterPro" id="IPR039421">
    <property type="entry name" value="Type_1_exporter"/>
</dbReference>
<dbReference type="InterPro" id="IPR017871">
    <property type="entry name" value="ABC_transporter-like_CS"/>
</dbReference>
<organism evidence="11 12">
    <name type="scientific">Actinomadura alba</name>
    <dbReference type="NCBI Taxonomy" id="406431"/>
    <lineage>
        <taxon>Bacteria</taxon>
        <taxon>Bacillati</taxon>
        <taxon>Actinomycetota</taxon>
        <taxon>Actinomycetes</taxon>
        <taxon>Streptosporangiales</taxon>
        <taxon>Thermomonosporaceae</taxon>
        <taxon>Actinomadura</taxon>
    </lineage>
</organism>
<evidence type="ECO:0000256" key="8">
    <source>
        <dbReference type="SAM" id="Phobius"/>
    </source>
</evidence>
<accession>A0ABR7LUA0</accession>
<dbReference type="InterPro" id="IPR003593">
    <property type="entry name" value="AAA+_ATPase"/>
</dbReference>
<dbReference type="Gene3D" id="3.40.50.300">
    <property type="entry name" value="P-loop containing nucleotide triphosphate hydrolases"/>
    <property type="match status" value="1"/>
</dbReference>
<feature type="compositionally biased region" description="Low complexity" evidence="7">
    <location>
        <begin position="115"/>
        <end position="128"/>
    </location>
</feature>
<keyword evidence="4" id="KW-0067">ATP-binding</keyword>
<keyword evidence="5 8" id="KW-1133">Transmembrane helix</keyword>
<dbReference type="PROSITE" id="PS50929">
    <property type="entry name" value="ABC_TM1F"/>
    <property type="match status" value="1"/>
</dbReference>
<feature type="domain" description="ABC transmembrane type-1" evidence="10">
    <location>
        <begin position="12"/>
        <end position="319"/>
    </location>
</feature>
<keyword evidence="2 8" id="KW-0812">Transmembrane</keyword>
<feature type="transmembrane region" description="Helical" evidence="8">
    <location>
        <begin position="260"/>
        <end position="281"/>
    </location>
</feature>
<dbReference type="InterPro" id="IPR036640">
    <property type="entry name" value="ABC1_TM_sf"/>
</dbReference>
<feature type="transmembrane region" description="Helical" evidence="8">
    <location>
        <begin position="183"/>
        <end position="203"/>
    </location>
</feature>
<dbReference type="EMBL" id="JABVEC010000018">
    <property type="protein sequence ID" value="MBC6468354.1"/>
    <property type="molecule type" value="Genomic_DNA"/>
</dbReference>
<dbReference type="NCBIfam" id="TIGR02868">
    <property type="entry name" value="CydC"/>
    <property type="match status" value="1"/>
</dbReference>
<evidence type="ECO:0000313" key="12">
    <source>
        <dbReference type="Proteomes" id="UP000805614"/>
    </source>
</evidence>
<name>A0ABR7LUA0_9ACTN</name>
<keyword evidence="3" id="KW-0547">Nucleotide-binding</keyword>
<dbReference type="SUPFAM" id="SSF90123">
    <property type="entry name" value="ABC transporter transmembrane region"/>
    <property type="match status" value="1"/>
</dbReference>
<evidence type="ECO:0000256" key="3">
    <source>
        <dbReference type="ARBA" id="ARBA00022741"/>
    </source>
</evidence>
<evidence type="ECO:0000256" key="1">
    <source>
        <dbReference type="ARBA" id="ARBA00004651"/>
    </source>
</evidence>
<evidence type="ECO:0000313" key="11">
    <source>
        <dbReference type="EMBL" id="MBC6468354.1"/>
    </source>
</evidence>
<protein>
    <submittedName>
        <fullName evidence="11">Thiol reductant ABC exporter subunit CydC</fullName>
    </submittedName>
</protein>
<keyword evidence="6 8" id="KW-0472">Membrane</keyword>
<dbReference type="RefSeq" id="WP_187245362.1">
    <property type="nucleotide sequence ID" value="NZ_BAAAOK010000015.1"/>
</dbReference>
<comment type="caution">
    <text evidence="11">The sequence shown here is derived from an EMBL/GenBank/DDBJ whole genome shotgun (WGS) entry which is preliminary data.</text>
</comment>
<evidence type="ECO:0000259" key="10">
    <source>
        <dbReference type="PROSITE" id="PS50929"/>
    </source>
</evidence>
<feature type="region of interest" description="Disordered" evidence="7">
    <location>
        <begin position="115"/>
        <end position="135"/>
    </location>
</feature>
<dbReference type="PROSITE" id="PS50893">
    <property type="entry name" value="ABC_TRANSPORTER_2"/>
    <property type="match status" value="1"/>
</dbReference>
<evidence type="ECO:0000259" key="9">
    <source>
        <dbReference type="PROSITE" id="PS50893"/>
    </source>
</evidence>
<dbReference type="InterPro" id="IPR027417">
    <property type="entry name" value="P-loop_NTPase"/>
</dbReference>
<feature type="domain" description="ABC transporter" evidence="9">
    <location>
        <begin position="351"/>
        <end position="567"/>
    </location>
</feature>
<reference evidence="11 12" key="1">
    <citation type="submission" date="2020-06" db="EMBL/GenBank/DDBJ databases">
        <title>Actinomadura xiongansis sp. nov., isolated from soil of Baiyangdian.</title>
        <authorList>
            <person name="Zhang X."/>
        </authorList>
    </citation>
    <scope>NUCLEOTIDE SEQUENCE [LARGE SCALE GENOMIC DNA]</scope>
    <source>
        <strain evidence="11 12">HBUM206468</strain>
    </source>
</reference>
<evidence type="ECO:0000256" key="4">
    <source>
        <dbReference type="ARBA" id="ARBA00022840"/>
    </source>
</evidence>
<evidence type="ECO:0000256" key="2">
    <source>
        <dbReference type="ARBA" id="ARBA00022692"/>
    </source>
</evidence>
<dbReference type="InterPro" id="IPR014223">
    <property type="entry name" value="ABC_CydC/D"/>
</dbReference>